<evidence type="ECO:0000313" key="2">
    <source>
        <dbReference type="EMBL" id="HJA84705.1"/>
    </source>
</evidence>
<reference evidence="2" key="1">
    <citation type="journal article" date="2021" name="PeerJ">
        <title>Extensive microbial diversity within the chicken gut microbiome revealed by metagenomics and culture.</title>
        <authorList>
            <person name="Gilroy R."/>
            <person name="Ravi A."/>
            <person name="Getino M."/>
            <person name="Pursley I."/>
            <person name="Horton D.L."/>
            <person name="Alikhan N.F."/>
            <person name="Baker D."/>
            <person name="Gharbi K."/>
            <person name="Hall N."/>
            <person name="Watson M."/>
            <person name="Adriaenssens E.M."/>
            <person name="Foster-Nyarko E."/>
            <person name="Jarju S."/>
            <person name="Secka A."/>
            <person name="Antonio M."/>
            <person name="Oren A."/>
            <person name="Chaudhuri R.R."/>
            <person name="La Ragione R."/>
            <person name="Hildebrand F."/>
            <person name="Pallen M.J."/>
        </authorList>
    </citation>
    <scope>NUCLEOTIDE SEQUENCE</scope>
    <source>
        <strain evidence="2">ChiHjej12B11-9795</strain>
    </source>
</reference>
<name>A0A9D2HTK5_9BACE</name>
<feature type="chain" id="PRO_5039105832" evidence="1">
    <location>
        <begin position="26"/>
        <end position="220"/>
    </location>
</feature>
<gene>
    <name evidence="2" type="ORF">H9950_00635</name>
</gene>
<dbReference type="AlphaFoldDB" id="A0A9D2HTK5"/>
<reference evidence="2" key="2">
    <citation type="submission" date="2021-04" db="EMBL/GenBank/DDBJ databases">
        <authorList>
            <person name="Gilroy R."/>
        </authorList>
    </citation>
    <scope>NUCLEOTIDE SEQUENCE</scope>
    <source>
        <strain evidence="2">ChiHjej12B11-9795</strain>
    </source>
</reference>
<comment type="caution">
    <text evidence="2">The sequence shown here is derived from an EMBL/GenBank/DDBJ whole genome shotgun (WGS) entry which is preliminary data.</text>
</comment>
<protein>
    <submittedName>
        <fullName evidence="2">DUF2490 domain-containing protein</fullName>
    </submittedName>
</protein>
<sequence>MNRKLLRGVAAAALLLLSRPEMVVAQTQDFATWTSVEMVYDWKRTGLELDGILEWRTKDRVRRTDCAVVYLAVARNVLPRLSLGVNYELSVNNLDAQGWMVYHCYRLRATFSTRLCRGLELSLREKYEHTFGKNGFREMLLRQRLRLACTLPRNGISPYVSVETFNDLAAGRGFSLTRVRYRGGSSFPLSQGWTGDVFYLFQDSPAKGTHVLGLAGTYHF</sequence>
<keyword evidence="1" id="KW-0732">Signal</keyword>
<dbReference type="Pfam" id="PF10677">
    <property type="entry name" value="DUF2490"/>
    <property type="match status" value="1"/>
</dbReference>
<dbReference type="EMBL" id="DWZI01000002">
    <property type="protein sequence ID" value="HJA84705.1"/>
    <property type="molecule type" value="Genomic_DNA"/>
</dbReference>
<proteinExistence type="predicted"/>
<accession>A0A9D2HTK5</accession>
<dbReference type="InterPro" id="IPR019619">
    <property type="entry name" value="DUF2490"/>
</dbReference>
<feature type="signal peptide" evidence="1">
    <location>
        <begin position="1"/>
        <end position="25"/>
    </location>
</feature>
<dbReference type="Proteomes" id="UP000823862">
    <property type="component" value="Unassembled WGS sequence"/>
</dbReference>
<organism evidence="2 3">
    <name type="scientific">Candidatus Bacteroides avicola</name>
    <dbReference type="NCBI Taxonomy" id="2838468"/>
    <lineage>
        <taxon>Bacteria</taxon>
        <taxon>Pseudomonadati</taxon>
        <taxon>Bacteroidota</taxon>
        <taxon>Bacteroidia</taxon>
        <taxon>Bacteroidales</taxon>
        <taxon>Bacteroidaceae</taxon>
        <taxon>Bacteroides</taxon>
    </lineage>
</organism>
<evidence type="ECO:0000256" key="1">
    <source>
        <dbReference type="SAM" id="SignalP"/>
    </source>
</evidence>
<evidence type="ECO:0000313" key="3">
    <source>
        <dbReference type="Proteomes" id="UP000823862"/>
    </source>
</evidence>